<proteinExistence type="predicted"/>
<keyword evidence="2" id="KW-1185">Reference proteome</keyword>
<gene>
    <name evidence="1" type="ORF">NM208_g13883</name>
</gene>
<protein>
    <submittedName>
        <fullName evidence="1">Uncharacterized protein</fullName>
    </submittedName>
</protein>
<evidence type="ECO:0000313" key="1">
    <source>
        <dbReference type="EMBL" id="KAJ3520048.1"/>
    </source>
</evidence>
<accession>A0ACC1RI39</accession>
<sequence length="528" mass="59453">MVTNPSFRHNSLNATLRPAEREHHYEFRGIKYASISARWEHSQAIDNWDGQELDCTEYGPKCPQPYRDIAAFYSLPADQKLTPDITQDEFQCLNLVVSSPKSVMHDKNAKVPVLIFIHGGAHAITMVNIEQGFTDPSDLIKQSLEMQKPIVVVHMAYRLHLFGFAVHQGKTNFAIHDQKRAVEWVQKHISGFGGDPSNICLSGESSGALDVHAHIHGPLAIRGIKRAILQSGSMYMTDPAPQSVGVTVMKRLASLYGKDVNDLRTVSSEDIIKGVAKLGIRTFWLHHEPETMLPSQNPPGWPISDSSDLESIMIGDCQYESRGFEATIMSHGMDKLKSYFDSRYRNVGAVIASLYNIDFSSGAAARSALSAFINDIRFAYPVHKMFTDEHKLGKRRCYRYVMDQRNPWNPAVGPQHAIDLLFLYGGPYDYSHDEEAMRVSVSIRQRWIAFLYGEDPWPEDQIYAFGPAGECKVIGDEELTNRRRVSKLKTLDVTGWKASLENRTNLVTFWREGAAPGRIQTYDLSSEG</sequence>
<dbReference type="EMBL" id="JANRMS010002998">
    <property type="protein sequence ID" value="KAJ3520048.1"/>
    <property type="molecule type" value="Genomic_DNA"/>
</dbReference>
<comment type="caution">
    <text evidence="1">The sequence shown here is derived from an EMBL/GenBank/DDBJ whole genome shotgun (WGS) entry which is preliminary data.</text>
</comment>
<reference evidence="1" key="1">
    <citation type="submission" date="2022-08" db="EMBL/GenBank/DDBJ databases">
        <title>Genome Sequence of Fusarium decemcellulare.</title>
        <authorList>
            <person name="Buettner E."/>
        </authorList>
    </citation>
    <scope>NUCLEOTIDE SEQUENCE</scope>
    <source>
        <strain evidence="1">Babe19</strain>
    </source>
</reference>
<dbReference type="Proteomes" id="UP001148629">
    <property type="component" value="Unassembled WGS sequence"/>
</dbReference>
<evidence type="ECO:0000313" key="2">
    <source>
        <dbReference type="Proteomes" id="UP001148629"/>
    </source>
</evidence>
<organism evidence="1 2">
    <name type="scientific">Fusarium decemcellulare</name>
    <dbReference type="NCBI Taxonomy" id="57161"/>
    <lineage>
        <taxon>Eukaryota</taxon>
        <taxon>Fungi</taxon>
        <taxon>Dikarya</taxon>
        <taxon>Ascomycota</taxon>
        <taxon>Pezizomycotina</taxon>
        <taxon>Sordariomycetes</taxon>
        <taxon>Hypocreomycetidae</taxon>
        <taxon>Hypocreales</taxon>
        <taxon>Nectriaceae</taxon>
        <taxon>Fusarium</taxon>
        <taxon>Fusarium decemcellulare species complex</taxon>
    </lineage>
</organism>
<name>A0ACC1RI39_9HYPO</name>